<gene>
    <name evidence="1" type="ORF">EEDITHA_LOCUS5699</name>
</gene>
<protein>
    <submittedName>
        <fullName evidence="1">Uncharacterized protein</fullName>
    </submittedName>
</protein>
<reference evidence="1" key="1">
    <citation type="submission" date="2022-03" db="EMBL/GenBank/DDBJ databases">
        <authorList>
            <person name="Tunstrom K."/>
        </authorList>
    </citation>
    <scope>NUCLEOTIDE SEQUENCE</scope>
</reference>
<organism evidence="1 2">
    <name type="scientific">Euphydryas editha</name>
    <name type="common">Edith's checkerspot</name>
    <dbReference type="NCBI Taxonomy" id="104508"/>
    <lineage>
        <taxon>Eukaryota</taxon>
        <taxon>Metazoa</taxon>
        <taxon>Ecdysozoa</taxon>
        <taxon>Arthropoda</taxon>
        <taxon>Hexapoda</taxon>
        <taxon>Insecta</taxon>
        <taxon>Pterygota</taxon>
        <taxon>Neoptera</taxon>
        <taxon>Endopterygota</taxon>
        <taxon>Lepidoptera</taxon>
        <taxon>Glossata</taxon>
        <taxon>Ditrysia</taxon>
        <taxon>Papilionoidea</taxon>
        <taxon>Nymphalidae</taxon>
        <taxon>Nymphalinae</taxon>
        <taxon>Euphydryas</taxon>
    </lineage>
</organism>
<sequence>MKIDAAVASVRYNTHPAVADPITPRRIAVDSIERRCVLYDLGGDGNTGNKIATMEMSDAAKGDATTADHCDECNNGILEMMVATIGKHKAHKVPREARQSSKRT</sequence>
<evidence type="ECO:0000313" key="1">
    <source>
        <dbReference type="EMBL" id="CAH2089667.1"/>
    </source>
</evidence>
<accession>A0AAU9TTY3</accession>
<comment type="caution">
    <text evidence="1">The sequence shown here is derived from an EMBL/GenBank/DDBJ whole genome shotgun (WGS) entry which is preliminary data.</text>
</comment>
<dbReference type="EMBL" id="CAKOGL010000008">
    <property type="protein sequence ID" value="CAH2089667.1"/>
    <property type="molecule type" value="Genomic_DNA"/>
</dbReference>
<dbReference type="Proteomes" id="UP001153954">
    <property type="component" value="Unassembled WGS sequence"/>
</dbReference>
<dbReference type="AlphaFoldDB" id="A0AAU9TTY3"/>
<proteinExistence type="predicted"/>
<name>A0AAU9TTY3_EUPED</name>
<evidence type="ECO:0000313" key="2">
    <source>
        <dbReference type="Proteomes" id="UP001153954"/>
    </source>
</evidence>
<keyword evidence="2" id="KW-1185">Reference proteome</keyword>